<feature type="transmembrane region" description="Helical" evidence="2">
    <location>
        <begin position="112"/>
        <end position="132"/>
    </location>
</feature>
<keyword evidence="2" id="KW-0472">Membrane</keyword>
<dbReference type="OrthoDB" id="3267855at2759"/>
<sequence length="330" mass="37099">MLNASNTSSQVWSSVCSTAVLASPCIDRGALITDPHPSIPAILYYDYILTFQEEVTYIWCQRFRISTILYIMCRYALIANVVYLFAVADKLSVRVFVWGMRTYAVYDRNPTVGLVLGVMAIATLCADIVCVLKRQTRGVLAIFMCIFEVTSAILTIVRILQAMKAIGPWRLQKASLNYLLFEQGKEMLRSSVTSLSVAALTLNYKEIGFIQRLLNGLKLPISGLMTARFLLHLRRWDYKRSRPSQVSINIIDIESGARMDPQSFVEEFGEDPMQVVRETAGDEIGDTMTDENMESPVATAFIRSPTLRIRQKPQTPTSFPVAGPSSRQLR</sequence>
<accession>A0A0C9X488</accession>
<keyword evidence="5" id="KW-1185">Reference proteome</keyword>
<evidence type="ECO:0000313" key="5">
    <source>
        <dbReference type="Proteomes" id="UP000054477"/>
    </source>
</evidence>
<dbReference type="AlphaFoldDB" id="A0A0C9X488"/>
<proteinExistence type="predicted"/>
<organism evidence="4 5">
    <name type="scientific">Laccaria amethystina LaAM-08-1</name>
    <dbReference type="NCBI Taxonomy" id="1095629"/>
    <lineage>
        <taxon>Eukaryota</taxon>
        <taxon>Fungi</taxon>
        <taxon>Dikarya</taxon>
        <taxon>Basidiomycota</taxon>
        <taxon>Agaricomycotina</taxon>
        <taxon>Agaricomycetes</taxon>
        <taxon>Agaricomycetidae</taxon>
        <taxon>Agaricales</taxon>
        <taxon>Agaricineae</taxon>
        <taxon>Hydnangiaceae</taxon>
        <taxon>Laccaria</taxon>
    </lineage>
</organism>
<evidence type="ECO:0000256" key="2">
    <source>
        <dbReference type="SAM" id="Phobius"/>
    </source>
</evidence>
<keyword evidence="2" id="KW-1133">Transmembrane helix</keyword>
<evidence type="ECO:0000259" key="3">
    <source>
        <dbReference type="Pfam" id="PF20151"/>
    </source>
</evidence>
<evidence type="ECO:0000313" key="4">
    <source>
        <dbReference type="EMBL" id="KIJ96073.1"/>
    </source>
</evidence>
<feature type="transmembrane region" description="Helical" evidence="2">
    <location>
        <begin position="68"/>
        <end position="88"/>
    </location>
</feature>
<evidence type="ECO:0000256" key="1">
    <source>
        <dbReference type="SAM" id="MobiDB-lite"/>
    </source>
</evidence>
<reference evidence="5" key="2">
    <citation type="submission" date="2015-01" db="EMBL/GenBank/DDBJ databases">
        <title>Evolutionary Origins and Diversification of the Mycorrhizal Mutualists.</title>
        <authorList>
            <consortium name="DOE Joint Genome Institute"/>
            <consortium name="Mycorrhizal Genomics Consortium"/>
            <person name="Kohler A."/>
            <person name="Kuo A."/>
            <person name="Nagy L.G."/>
            <person name="Floudas D."/>
            <person name="Copeland A."/>
            <person name="Barry K.W."/>
            <person name="Cichocki N."/>
            <person name="Veneault-Fourrey C."/>
            <person name="LaButti K."/>
            <person name="Lindquist E.A."/>
            <person name="Lipzen A."/>
            <person name="Lundell T."/>
            <person name="Morin E."/>
            <person name="Murat C."/>
            <person name="Riley R."/>
            <person name="Ohm R."/>
            <person name="Sun H."/>
            <person name="Tunlid A."/>
            <person name="Henrissat B."/>
            <person name="Grigoriev I.V."/>
            <person name="Hibbett D.S."/>
            <person name="Martin F."/>
        </authorList>
    </citation>
    <scope>NUCLEOTIDE SEQUENCE [LARGE SCALE GENOMIC DNA]</scope>
    <source>
        <strain evidence="5">LaAM-08-1</strain>
    </source>
</reference>
<reference evidence="4 5" key="1">
    <citation type="submission" date="2014-04" db="EMBL/GenBank/DDBJ databases">
        <authorList>
            <consortium name="DOE Joint Genome Institute"/>
            <person name="Kuo A."/>
            <person name="Kohler A."/>
            <person name="Nagy L.G."/>
            <person name="Floudas D."/>
            <person name="Copeland A."/>
            <person name="Barry K.W."/>
            <person name="Cichocki N."/>
            <person name="Veneault-Fourrey C."/>
            <person name="LaButti K."/>
            <person name="Lindquist E.A."/>
            <person name="Lipzen A."/>
            <person name="Lundell T."/>
            <person name="Morin E."/>
            <person name="Murat C."/>
            <person name="Sun H."/>
            <person name="Tunlid A."/>
            <person name="Henrissat B."/>
            <person name="Grigoriev I.V."/>
            <person name="Hibbett D.S."/>
            <person name="Martin F."/>
            <person name="Nordberg H.P."/>
            <person name="Cantor M.N."/>
            <person name="Hua S.X."/>
        </authorList>
    </citation>
    <scope>NUCLEOTIDE SEQUENCE [LARGE SCALE GENOMIC DNA]</scope>
    <source>
        <strain evidence="4 5">LaAM-08-1</strain>
    </source>
</reference>
<dbReference type="HOGENOM" id="CLU_055330_0_0_1"/>
<keyword evidence="2" id="KW-0812">Transmembrane</keyword>
<feature type="transmembrane region" description="Helical" evidence="2">
    <location>
        <begin position="139"/>
        <end position="160"/>
    </location>
</feature>
<name>A0A0C9X488_9AGAR</name>
<dbReference type="InterPro" id="IPR045340">
    <property type="entry name" value="DUF6533"/>
</dbReference>
<feature type="domain" description="DUF6533" evidence="3">
    <location>
        <begin position="41"/>
        <end position="78"/>
    </location>
</feature>
<protein>
    <recommendedName>
        <fullName evidence="3">DUF6533 domain-containing protein</fullName>
    </recommendedName>
</protein>
<gene>
    <name evidence="4" type="ORF">K443DRAFT_635993</name>
</gene>
<feature type="region of interest" description="Disordered" evidence="1">
    <location>
        <begin position="311"/>
        <end position="330"/>
    </location>
</feature>
<dbReference type="Proteomes" id="UP000054477">
    <property type="component" value="Unassembled WGS sequence"/>
</dbReference>
<dbReference type="Pfam" id="PF20151">
    <property type="entry name" value="DUF6533"/>
    <property type="match status" value="1"/>
</dbReference>
<dbReference type="EMBL" id="KN838733">
    <property type="protein sequence ID" value="KIJ96073.1"/>
    <property type="molecule type" value="Genomic_DNA"/>
</dbReference>